<keyword evidence="3" id="KW-1185">Reference proteome</keyword>
<dbReference type="SUPFAM" id="SSF53098">
    <property type="entry name" value="Ribonuclease H-like"/>
    <property type="match status" value="1"/>
</dbReference>
<dbReference type="InterPro" id="IPR012337">
    <property type="entry name" value="RNaseH-like_sf"/>
</dbReference>
<sequence>MEFIATSIAFRVIDDPYFRTMFDYELPSRQLALVTDGWSNINGDSIINFVFVNPKTPLIFWKSNNTKAEVHTDRFIVDTILSTIIELEAIVGVGTVTAVITDNAANTRKAWRLISKERQGAICAGCTAQDMNLLMKDIFQLKFFKNVLDKAQNLAKFIKSRRGFWSRFRNTQKQLKKKGEKCRRLALTVPTRWYTHETCVTNVFHNRDVIAAIFADTALRKSYEGADLDAVLVIQKDEAFCQHARIALDLIRPINTSLAAFERDNCGISMAYHQLDRLRTHDVYTIPLEECDKELQQSGLGEIENRREKICSKTCNCEYAHGLSSC</sequence>
<evidence type="ECO:0000313" key="2">
    <source>
        <dbReference type="EMBL" id="POM78782.1"/>
    </source>
</evidence>
<gene>
    <name evidence="2" type="ORF">PHPALM_3650</name>
</gene>
<name>A0A2P4YLU7_9STRA</name>
<proteinExistence type="predicted"/>
<dbReference type="PANTHER" id="PTHR32166">
    <property type="entry name" value="OSJNBA0013A04.12 PROTEIN"/>
    <property type="match status" value="1"/>
</dbReference>
<protein>
    <recommendedName>
        <fullName evidence="1">DUF659 domain-containing protein</fullName>
    </recommendedName>
</protein>
<reference evidence="2 3" key="1">
    <citation type="journal article" date="2017" name="Genome Biol. Evol.">
        <title>Phytophthora megakarya and P. palmivora, closely related causal agents of cacao black pod rot, underwent increases in genome sizes and gene numbers by different mechanisms.</title>
        <authorList>
            <person name="Ali S.S."/>
            <person name="Shao J."/>
            <person name="Lary D.J."/>
            <person name="Kronmiller B."/>
            <person name="Shen D."/>
            <person name="Strem M.D."/>
            <person name="Amoako-Attah I."/>
            <person name="Akrofi A.Y."/>
            <person name="Begoude B.A."/>
            <person name="Ten Hoopen G.M."/>
            <person name="Coulibaly K."/>
            <person name="Kebe B.I."/>
            <person name="Melnick R.L."/>
            <person name="Guiltinan M.J."/>
            <person name="Tyler B.M."/>
            <person name="Meinhardt L.W."/>
            <person name="Bailey B.A."/>
        </authorList>
    </citation>
    <scope>NUCLEOTIDE SEQUENCE [LARGE SCALE GENOMIC DNA]</scope>
    <source>
        <strain evidence="3">sbr112.9</strain>
    </source>
</reference>
<dbReference type="AlphaFoldDB" id="A0A2P4YLU7"/>
<evidence type="ECO:0000259" key="1">
    <source>
        <dbReference type="Pfam" id="PF04937"/>
    </source>
</evidence>
<evidence type="ECO:0000313" key="3">
    <source>
        <dbReference type="Proteomes" id="UP000237271"/>
    </source>
</evidence>
<accession>A0A2P4YLU7</accession>
<dbReference type="OrthoDB" id="103288at2759"/>
<dbReference type="Pfam" id="PF04937">
    <property type="entry name" value="DUF659"/>
    <property type="match status" value="1"/>
</dbReference>
<feature type="domain" description="DUF659" evidence="1">
    <location>
        <begin position="27"/>
        <end position="153"/>
    </location>
</feature>
<dbReference type="Proteomes" id="UP000237271">
    <property type="component" value="Unassembled WGS sequence"/>
</dbReference>
<dbReference type="EMBL" id="NCKW01001908">
    <property type="protein sequence ID" value="POM78782.1"/>
    <property type="molecule type" value="Genomic_DNA"/>
</dbReference>
<dbReference type="InterPro" id="IPR007021">
    <property type="entry name" value="DUF659"/>
</dbReference>
<organism evidence="2 3">
    <name type="scientific">Phytophthora palmivora</name>
    <dbReference type="NCBI Taxonomy" id="4796"/>
    <lineage>
        <taxon>Eukaryota</taxon>
        <taxon>Sar</taxon>
        <taxon>Stramenopiles</taxon>
        <taxon>Oomycota</taxon>
        <taxon>Peronosporomycetes</taxon>
        <taxon>Peronosporales</taxon>
        <taxon>Peronosporaceae</taxon>
        <taxon>Phytophthora</taxon>
    </lineage>
</organism>
<comment type="caution">
    <text evidence="2">The sequence shown here is derived from an EMBL/GenBank/DDBJ whole genome shotgun (WGS) entry which is preliminary data.</text>
</comment>
<dbReference type="PANTHER" id="PTHR32166:SF24">
    <property type="entry name" value="F16P17.2 PROTEIN"/>
    <property type="match status" value="1"/>
</dbReference>